<dbReference type="Gene3D" id="3.30.450.40">
    <property type="match status" value="1"/>
</dbReference>
<dbReference type="SUPFAM" id="SSF48452">
    <property type="entry name" value="TPR-like"/>
    <property type="match status" value="1"/>
</dbReference>
<feature type="compositionally biased region" description="Polar residues" evidence="14">
    <location>
        <begin position="111"/>
        <end position="134"/>
    </location>
</feature>
<keyword evidence="19" id="KW-1185">Reference proteome</keyword>
<dbReference type="GO" id="GO:0000155">
    <property type="term" value="F:phosphorelay sensor kinase activity"/>
    <property type="evidence" value="ECO:0007669"/>
    <property type="project" value="InterPro"/>
</dbReference>
<dbReference type="FunFam" id="1.10.510.10:FF:000579">
    <property type="entry name" value="Sensor histidine kinase/response regulator, putative"/>
    <property type="match status" value="1"/>
</dbReference>
<dbReference type="CDD" id="cd00082">
    <property type="entry name" value="HisKA"/>
    <property type="match status" value="1"/>
</dbReference>
<feature type="region of interest" description="Disordered" evidence="14">
    <location>
        <begin position="2363"/>
        <end position="2447"/>
    </location>
</feature>
<dbReference type="InterPro" id="IPR029016">
    <property type="entry name" value="GAF-like_dom_sf"/>
</dbReference>
<evidence type="ECO:0000259" key="15">
    <source>
        <dbReference type="PROSITE" id="PS50011"/>
    </source>
</evidence>
<evidence type="ECO:0000256" key="5">
    <source>
        <dbReference type="ARBA" id="ARBA00022553"/>
    </source>
</evidence>
<evidence type="ECO:0000313" key="19">
    <source>
        <dbReference type="Proteomes" id="UP000664521"/>
    </source>
</evidence>
<dbReference type="SUPFAM" id="SSF52172">
    <property type="entry name" value="CheY-like"/>
    <property type="match status" value="1"/>
</dbReference>
<dbReference type="Gene3D" id="1.10.510.10">
    <property type="entry name" value="Transferase(Phosphotransferase) domain 1"/>
    <property type="match status" value="1"/>
</dbReference>
<feature type="region of interest" description="Disordered" evidence="14">
    <location>
        <begin position="730"/>
        <end position="765"/>
    </location>
</feature>
<dbReference type="SMART" id="SM00448">
    <property type="entry name" value="REC"/>
    <property type="match status" value="1"/>
</dbReference>
<dbReference type="SUPFAM" id="SSF52540">
    <property type="entry name" value="P-loop containing nucleoside triphosphate hydrolases"/>
    <property type="match status" value="1"/>
</dbReference>
<dbReference type="SUPFAM" id="SSF55781">
    <property type="entry name" value="GAF domain-like"/>
    <property type="match status" value="1"/>
</dbReference>
<dbReference type="SMART" id="SM00387">
    <property type="entry name" value="HATPase_c"/>
    <property type="match status" value="1"/>
</dbReference>
<dbReference type="FunFam" id="3.30.565.10:FF:000010">
    <property type="entry name" value="Sensor histidine kinase RcsC"/>
    <property type="match status" value="1"/>
</dbReference>
<keyword evidence="6" id="KW-0808">Transferase</keyword>
<reference evidence="18" key="1">
    <citation type="submission" date="2021-03" db="EMBL/GenBank/DDBJ databases">
        <authorList>
            <person name="Tagirdzhanova G."/>
        </authorList>
    </citation>
    <scope>NUCLEOTIDE SEQUENCE</scope>
</reference>
<evidence type="ECO:0000256" key="12">
    <source>
        <dbReference type="ARBA" id="ARBA00023136"/>
    </source>
</evidence>
<comment type="subcellular location">
    <subcellularLocation>
        <location evidence="2">Cell membrane</location>
        <topology evidence="2">Multi-pass membrane protein</topology>
    </subcellularLocation>
</comment>
<gene>
    <name evidence="18" type="ORF">HETSPECPRED_004948</name>
</gene>
<dbReference type="Gene3D" id="3.40.50.2300">
    <property type="match status" value="1"/>
</dbReference>
<dbReference type="SUPFAM" id="SSF47384">
    <property type="entry name" value="Homodimeric domain of signal transducing histidine kinase"/>
    <property type="match status" value="1"/>
</dbReference>
<sequence length="2447" mass="271335">MSKNPPQYFLALRGSPRIADVTSVAQPLRRSVKLKYLRDIRVDHYRAVLGCSQAMKEIHIEEQFPLPPNRLFERLAQIGSNYTWDQSIDPFHSSYDNWHVFGIKHKARETPGSSSLPGTGNTSVTRSSPASTSRPALRHKDTASTTTDDQSSSRDEDERTFIPVIARISTHALRIEREYHLCRSFMQTSDPECNHTVRLLDLVRLPSHHRNEDALIVSIFESPGRNYLADLADFGEAWLRHDPKNKTIRQLERLESGGQGQISLLAFLDFAIGASKCLELLHHGLNLVHGELRADAFHYNQDTRAVKMVNFGSGPRSFEQGLTSAGWSTLSRELGIMNKLQFIAPEQTGRMAAEPDTRTDIYSLGVLLWTLLTGEPAFRGDTPIDVLQAVLNRRIPPVSSKRMDVPDIISSIIQKMTQKQIDERYHSISGSKYDFMEIQRILGEGDGEALVNFKLGTKDVSSFFMLPTETFGRVEENGKVIAVIDKTSRIHQQPDRLGSGIYGLASDSQSTVSDRIDNVDDTRSNSISSNENHSNRYSSSIPTINGAARQAQTWSQERKHRDSSIGDKPPLESSDSKESVQTTFSAETYISSNVGGLITPWSGSRGLPSTITKVTPGHVAKKRRKCEVILVSGDPGMGKSSLLQGVQEEIRRRSGYSSTTKFERANSNPFESFFRCVSSLFRQIFSESDIDSEYHNHVRRQLKPLWPMLCNVLDLPDNLLDLEPFDQRNQPDSLKVDQRENSSLYSDNSNTPSVGHLTPHDSSRGGASTQSLKLINMFAEVLRVLSKSKLICLGLDDLEKADGESLELLGSIIARKLGIVLIISCRDTDTLPKTMKSVLDSGCANVTRIQLPPLNEEDVVSLVAATLHADRSYVFPLAIVCLERSHGNPFYLRQMLEVCYQKGCLWYTWKESAWRFDLDRVFAEFETETYDQQLNTNFVTRRLLDLPAATRSILAWASLLGNNFSFTLLQRLLTMSIGDGDEDADEIFFEGTKIPRAEPLVNVVQGLNAALQAFILKPTEVEDRFQFTHDRYMQASASLKECYNVERMHFLIACTMMSDTAPEDGSSLYTKARHIRASAQLIKARVRNRQRYREILVTAARKAIDAGSRATALQHFEACIVLMDLEPWTSAYAETLAVYTKAAELYWHEGQFTEADSLLTDVIVNARTATDKAPAWVIHSRVLARQGKLTAAFDALKTSMSELGLTSSHNPSSSWEICDTMYEGLRERLGSITETEIIERPMDTSPGRAALGMVVAETISAAFWNNELFFQIATMTTINYNLDKYACLNQVGLALSYFAMISNTRSREALAFTRHISRIAQQCLRKCSDPSTVGRGMTALILFTSHLLTPIVEHLEPLNEALELALLAGDKHLFLFAVAGLATSRLYLGADMAEIESYCSIAPEDFGDWEKDIRGGVLIMASRQVARALQGKTWTSSADTVMSDDDHDAHAYLDFLRSSSSDPSRSLYLYQSLQIIAVYMYGYYEQAIDLGNEILPTAGELFSIRNHRLTLFYLSLSLIAKARDSPKDELNRIVSMVMGYKEQIELWQTECEVNYLMWSLLLEAEICELTGDHHDAIQAYERAIDHTQLYDFMLEQALAFELQAEFYIRRGAKRAARITLLEACALYSRISAAGKVEQLIAKHEFVLSSATTARTADAGTQTTNMIADLGTTHLNMEVHNGQETRKLGASNSATDRTNAWVSPSDPRTKAIPARPDISNFGLDILDLQAILEFNQAISSELQLDLLLVKMIQISLDSTGAQATWAGIVIQGGEDGWNLAASGTPDDISASPKPISELQDETQRQILAYTIRFQEVLFLTNSRHDDRFCNTPSAKSVISLPIVRGSDLLGVLYLEGQPNSFTDHNLGVLQLFCGQVGISIANSLLFMKIQKVSASNTSMIASQKRALAQAREAEIKAKRAEAEALESVRLKEEAAKAKSMFLANVSHELRTPLNGVIGMSELLKGSPLNPEQEGYADSIRVCADTLLTVINDILDFSKLEAGKMQLFSVPLNLKDTISEVVRALSYTNLEKDLHTIEELDLDPKALVMGDPVRLHQIFMNLLSNSYKFTAEGSVTVRSKIEHEDQRSIRITFSVADTGIGITQEQISRLFKPFSQADSSTQRSYGGSGLGLSICKALINVLNGKIWLESQIGLGTTVSFTLTFPKAASTLTTKDNIPIATREPDPMATWYSDDADSKASHPSNAAMIDLSLIPRDRIRICIAEDNPINQKIAVSFVTKLGFKSEAYSDGLQAVEALRRESALQNPFHLVLMDVQMPVLDGYDATKLLRQDEDPAVRNVLVIAMTASAIRGDREKCIDSGMNNYLAKPVRAAVLKSMLEEYLNQAPKPIADLQKTVEQVAQDAVKTEGDNQERPVLGRKPTVMALKQESTSTTAVEGRGSPPPKEASGGKTPTMASFALPAAAAAGKVEPESSALPPPSIALDGEGDKT</sequence>
<dbReference type="Pfam" id="PF01590">
    <property type="entry name" value="GAF"/>
    <property type="match status" value="1"/>
</dbReference>
<evidence type="ECO:0000256" key="2">
    <source>
        <dbReference type="ARBA" id="ARBA00004651"/>
    </source>
</evidence>
<dbReference type="Gene3D" id="1.25.40.10">
    <property type="entry name" value="Tetratricopeptide repeat domain"/>
    <property type="match status" value="1"/>
</dbReference>
<keyword evidence="5 13" id="KW-0597">Phosphoprotein</keyword>
<feature type="domain" description="Response regulatory" evidence="17">
    <location>
        <begin position="2217"/>
        <end position="2340"/>
    </location>
</feature>
<evidence type="ECO:0000256" key="3">
    <source>
        <dbReference type="ARBA" id="ARBA00012438"/>
    </source>
</evidence>
<dbReference type="InterPro" id="IPR005467">
    <property type="entry name" value="His_kinase_dom"/>
</dbReference>
<dbReference type="InterPro" id="IPR011006">
    <property type="entry name" value="CheY-like_superfamily"/>
</dbReference>
<dbReference type="InterPro" id="IPR001789">
    <property type="entry name" value="Sig_transdc_resp-reg_receiver"/>
</dbReference>
<name>A0A8H3EJR7_9LECA</name>
<keyword evidence="8" id="KW-0547">Nucleotide-binding</keyword>
<evidence type="ECO:0000259" key="16">
    <source>
        <dbReference type="PROSITE" id="PS50109"/>
    </source>
</evidence>
<dbReference type="SMART" id="SM00065">
    <property type="entry name" value="GAF"/>
    <property type="match status" value="1"/>
</dbReference>
<dbReference type="Gene3D" id="3.30.565.10">
    <property type="entry name" value="Histidine kinase-like ATPase, C-terminal domain"/>
    <property type="match status" value="1"/>
</dbReference>
<dbReference type="OrthoDB" id="60033at2759"/>
<dbReference type="PANTHER" id="PTHR45339">
    <property type="entry name" value="HYBRID SIGNAL TRANSDUCTION HISTIDINE KINASE J"/>
    <property type="match status" value="1"/>
</dbReference>
<dbReference type="GO" id="GO:0005524">
    <property type="term" value="F:ATP binding"/>
    <property type="evidence" value="ECO:0007669"/>
    <property type="project" value="UniProtKB-KW"/>
</dbReference>
<keyword evidence="4" id="KW-1003">Cell membrane</keyword>
<feature type="compositionally biased region" description="Basic and acidic residues" evidence="14">
    <location>
        <begin position="556"/>
        <end position="565"/>
    </location>
</feature>
<evidence type="ECO:0000256" key="1">
    <source>
        <dbReference type="ARBA" id="ARBA00000085"/>
    </source>
</evidence>
<dbReference type="GO" id="GO:0005886">
    <property type="term" value="C:plasma membrane"/>
    <property type="evidence" value="ECO:0007669"/>
    <property type="project" value="UniProtKB-SubCell"/>
</dbReference>
<feature type="compositionally biased region" description="Low complexity" evidence="14">
    <location>
        <begin position="2413"/>
        <end position="2423"/>
    </location>
</feature>
<feature type="modified residue" description="4-aspartylphosphate" evidence="13">
    <location>
        <position position="2271"/>
    </location>
</feature>
<feature type="domain" description="Protein kinase" evidence="15">
    <location>
        <begin position="111"/>
        <end position="436"/>
    </location>
</feature>
<dbReference type="Pfam" id="PF00072">
    <property type="entry name" value="Response_reg"/>
    <property type="match status" value="1"/>
</dbReference>
<feature type="region of interest" description="Disordered" evidence="14">
    <location>
        <begin position="1688"/>
        <end position="1707"/>
    </location>
</feature>
<evidence type="ECO:0000256" key="6">
    <source>
        <dbReference type="ARBA" id="ARBA00022679"/>
    </source>
</evidence>
<organism evidence="18 19">
    <name type="scientific">Heterodermia speciosa</name>
    <dbReference type="NCBI Taxonomy" id="116794"/>
    <lineage>
        <taxon>Eukaryota</taxon>
        <taxon>Fungi</taxon>
        <taxon>Dikarya</taxon>
        <taxon>Ascomycota</taxon>
        <taxon>Pezizomycotina</taxon>
        <taxon>Lecanoromycetes</taxon>
        <taxon>OSLEUM clade</taxon>
        <taxon>Lecanoromycetidae</taxon>
        <taxon>Caliciales</taxon>
        <taxon>Physciaceae</taxon>
        <taxon>Heterodermia</taxon>
    </lineage>
</organism>
<dbReference type="Gene3D" id="3.40.50.300">
    <property type="entry name" value="P-loop containing nucleotide triphosphate hydrolases"/>
    <property type="match status" value="1"/>
</dbReference>
<dbReference type="PROSITE" id="PS50110">
    <property type="entry name" value="RESPONSE_REGULATORY"/>
    <property type="match status" value="1"/>
</dbReference>
<dbReference type="InterPro" id="IPR003018">
    <property type="entry name" value="GAF"/>
</dbReference>
<dbReference type="Pfam" id="PF13191">
    <property type="entry name" value="AAA_16"/>
    <property type="match status" value="1"/>
</dbReference>
<dbReference type="PROSITE" id="PS50011">
    <property type="entry name" value="PROTEIN_KINASE_DOM"/>
    <property type="match status" value="1"/>
</dbReference>
<feature type="region of interest" description="Disordered" evidence="14">
    <location>
        <begin position="512"/>
        <end position="580"/>
    </location>
</feature>
<dbReference type="Pfam" id="PF00512">
    <property type="entry name" value="HisKA"/>
    <property type="match status" value="1"/>
</dbReference>
<evidence type="ECO:0000256" key="11">
    <source>
        <dbReference type="ARBA" id="ARBA00022989"/>
    </source>
</evidence>
<dbReference type="EMBL" id="CAJPDS010000003">
    <property type="protein sequence ID" value="CAF9905312.1"/>
    <property type="molecule type" value="Genomic_DNA"/>
</dbReference>
<comment type="caution">
    <text evidence="18">The sequence shown here is derived from an EMBL/GenBank/DDBJ whole genome shotgun (WGS) entry which is preliminary data.</text>
</comment>
<dbReference type="Pfam" id="PF02518">
    <property type="entry name" value="HATPase_c"/>
    <property type="match status" value="1"/>
</dbReference>
<dbReference type="InterPro" id="IPR041664">
    <property type="entry name" value="AAA_16"/>
</dbReference>
<dbReference type="Proteomes" id="UP000664521">
    <property type="component" value="Unassembled WGS sequence"/>
</dbReference>
<feature type="region of interest" description="Disordered" evidence="14">
    <location>
        <begin position="109"/>
        <end position="158"/>
    </location>
</feature>
<dbReference type="SMART" id="SM00388">
    <property type="entry name" value="HisKA"/>
    <property type="match status" value="1"/>
</dbReference>
<evidence type="ECO:0000256" key="7">
    <source>
        <dbReference type="ARBA" id="ARBA00022692"/>
    </source>
</evidence>
<feature type="compositionally biased region" description="Polar residues" evidence="14">
    <location>
        <begin position="1689"/>
        <end position="1701"/>
    </location>
</feature>
<feature type="domain" description="Histidine kinase" evidence="16">
    <location>
        <begin position="1943"/>
        <end position="2164"/>
    </location>
</feature>
<evidence type="ECO:0000259" key="17">
    <source>
        <dbReference type="PROSITE" id="PS50110"/>
    </source>
</evidence>
<dbReference type="CDD" id="cd16922">
    <property type="entry name" value="HATPase_EvgS-ArcB-TorS-like"/>
    <property type="match status" value="1"/>
</dbReference>
<proteinExistence type="predicted"/>
<evidence type="ECO:0000256" key="8">
    <source>
        <dbReference type="ARBA" id="ARBA00022741"/>
    </source>
</evidence>
<dbReference type="InterPro" id="IPR004358">
    <property type="entry name" value="Sig_transdc_His_kin-like_C"/>
</dbReference>
<dbReference type="InterPro" id="IPR003661">
    <property type="entry name" value="HisK_dim/P_dom"/>
</dbReference>
<evidence type="ECO:0000256" key="9">
    <source>
        <dbReference type="ARBA" id="ARBA00022777"/>
    </source>
</evidence>
<dbReference type="FunFam" id="3.40.50.2300:FF:000285">
    <property type="entry name" value="Putative sensor histidine kinase/response regulator"/>
    <property type="match status" value="1"/>
</dbReference>
<evidence type="ECO:0000256" key="13">
    <source>
        <dbReference type="PROSITE-ProRule" id="PRU00169"/>
    </source>
</evidence>
<evidence type="ECO:0000256" key="14">
    <source>
        <dbReference type="SAM" id="MobiDB-lite"/>
    </source>
</evidence>
<feature type="compositionally biased region" description="Polar residues" evidence="14">
    <location>
        <begin position="741"/>
        <end position="753"/>
    </location>
</feature>
<dbReference type="InterPro" id="IPR027417">
    <property type="entry name" value="P-loop_NTPase"/>
</dbReference>
<dbReference type="InterPro" id="IPR011990">
    <property type="entry name" value="TPR-like_helical_dom_sf"/>
</dbReference>
<dbReference type="InterPro" id="IPR011009">
    <property type="entry name" value="Kinase-like_dom_sf"/>
</dbReference>
<dbReference type="PRINTS" id="PR00344">
    <property type="entry name" value="BCTRLSENSOR"/>
</dbReference>
<dbReference type="InterPro" id="IPR003594">
    <property type="entry name" value="HATPase_dom"/>
</dbReference>
<dbReference type="EC" id="2.7.13.3" evidence="3"/>
<dbReference type="Gene3D" id="1.10.287.130">
    <property type="match status" value="1"/>
</dbReference>
<feature type="compositionally biased region" description="Basic and acidic residues" evidence="14">
    <location>
        <begin position="514"/>
        <end position="523"/>
    </location>
</feature>
<dbReference type="FunFam" id="1.10.287.130:FF:000003">
    <property type="entry name" value="Histidine kinase"/>
    <property type="match status" value="1"/>
</dbReference>
<dbReference type="InterPro" id="IPR036097">
    <property type="entry name" value="HisK_dim/P_sf"/>
</dbReference>
<keyword evidence="12" id="KW-0472">Membrane</keyword>
<dbReference type="CDD" id="cd17546">
    <property type="entry name" value="REC_hyHK_CKI1_RcsC-like"/>
    <property type="match status" value="1"/>
</dbReference>
<evidence type="ECO:0000256" key="4">
    <source>
        <dbReference type="ARBA" id="ARBA00022475"/>
    </source>
</evidence>
<dbReference type="InterPro" id="IPR036890">
    <property type="entry name" value="HATPase_C_sf"/>
</dbReference>
<evidence type="ECO:0000313" key="18">
    <source>
        <dbReference type="EMBL" id="CAF9905312.1"/>
    </source>
</evidence>
<comment type="catalytic activity">
    <reaction evidence="1">
        <text>ATP + protein L-histidine = ADP + protein N-phospho-L-histidine.</text>
        <dbReference type="EC" id="2.7.13.3"/>
    </reaction>
</comment>
<dbReference type="PROSITE" id="PS50109">
    <property type="entry name" value="HIS_KIN"/>
    <property type="match status" value="1"/>
</dbReference>
<dbReference type="SUPFAM" id="SSF55874">
    <property type="entry name" value="ATPase domain of HSP90 chaperone/DNA topoisomerase II/histidine kinase"/>
    <property type="match status" value="1"/>
</dbReference>
<keyword evidence="7" id="KW-0812">Transmembrane</keyword>
<protein>
    <recommendedName>
        <fullName evidence="3">histidine kinase</fullName>
        <ecNumber evidence="3">2.7.13.3</ecNumber>
    </recommendedName>
</protein>
<dbReference type="InterPro" id="IPR000719">
    <property type="entry name" value="Prot_kinase_dom"/>
</dbReference>
<evidence type="ECO:0000256" key="10">
    <source>
        <dbReference type="ARBA" id="ARBA00022840"/>
    </source>
</evidence>
<keyword evidence="9" id="KW-0418">Kinase</keyword>
<accession>A0A8H3EJR7</accession>
<keyword evidence="10" id="KW-0067">ATP-binding</keyword>
<dbReference type="PANTHER" id="PTHR45339:SF5">
    <property type="entry name" value="HISTIDINE KINASE"/>
    <property type="match status" value="1"/>
</dbReference>
<keyword evidence="11" id="KW-1133">Transmembrane helix</keyword>
<dbReference type="SUPFAM" id="SSF56112">
    <property type="entry name" value="Protein kinase-like (PK-like)"/>
    <property type="match status" value="1"/>
</dbReference>